<evidence type="ECO:0000256" key="4">
    <source>
        <dbReference type="PROSITE-ProRule" id="PRU00175"/>
    </source>
</evidence>
<dbReference type="Proteomes" id="UP000237000">
    <property type="component" value="Unassembled WGS sequence"/>
</dbReference>
<dbReference type="InterPro" id="IPR052788">
    <property type="entry name" value="RING-type_E3_ligase_ATL"/>
</dbReference>
<dbReference type="InterPro" id="IPR013083">
    <property type="entry name" value="Znf_RING/FYVE/PHD"/>
</dbReference>
<protein>
    <submittedName>
        <fullName evidence="7">43kDa postsynaptic protein</fullName>
    </submittedName>
</protein>
<evidence type="ECO:0000256" key="1">
    <source>
        <dbReference type="ARBA" id="ARBA00022723"/>
    </source>
</evidence>
<keyword evidence="1" id="KW-0479">Metal-binding</keyword>
<sequence>MDEYSSDDDDYDCSDDEYPPVQGSTNTLFKIFVFLHILIVFLLLFIAVPYFVIMVVLLLYLELETRAEEWWRRPKPLPVYRNSENEVTDDQIRDKECVICLKEFIHNNQNDHHDEVVVLRLCSHMYHLPCIQDWSAHNKSCPICRQVVDRLVVFKITTQKPSDITSADENIVNSMKQLKVKRY</sequence>
<dbReference type="Pfam" id="PF13639">
    <property type="entry name" value="zf-RING_2"/>
    <property type="match status" value="1"/>
</dbReference>
<dbReference type="PROSITE" id="PS50089">
    <property type="entry name" value="ZF_RING_2"/>
    <property type="match status" value="1"/>
</dbReference>
<feature type="domain" description="RING-type" evidence="6">
    <location>
        <begin position="97"/>
        <end position="145"/>
    </location>
</feature>
<feature type="transmembrane region" description="Helical" evidence="5">
    <location>
        <begin position="31"/>
        <end position="61"/>
    </location>
</feature>
<keyword evidence="5" id="KW-0472">Membrane</keyword>
<keyword evidence="5" id="KW-0812">Transmembrane</keyword>
<dbReference type="PANTHER" id="PTHR45798">
    <property type="entry name" value="RING-H2 FINGER PROTEIN ATL61-RELATED-RELATED"/>
    <property type="match status" value="1"/>
</dbReference>
<proteinExistence type="predicted"/>
<dbReference type="EMBL" id="JXTC01000030">
    <property type="protein sequence ID" value="PON97662.1"/>
    <property type="molecule type" value="Genomic_DNA"/>
</dbReference>
<dbReference type="Gene3D" id="3.30.40.10">
    <property type="entry name" value="Zinc/RING finger domain, C3HC4 (zinc finger)"/>
    <property type="match status" value="1"/>
</dbReference>
<name>A0A2P5FIQ0_TREOI</name>
<keyword evidence="5" id="KW-1133">Transmembrane helix</keyword>
<evidence type="ECO:0000313" key="8">
    <source>
        <dbReference type="Proteomes" id="UP000237000"/>
    </source>
</evidence>
<evidence type="ECO:0000256" key="3">
    <source>
        <dbReference type="ARBA" id="ARBA00022833"/>
    </source>
</evidence>
<keyword evidence="2 4" id="KW-0863">Zinc-finger</keyword>
<dbReference type="STRING" id="63057.A0A2P5FIQ0"/>
<keyword evidence="8" id="KW-1185">Reference proteome</keyword>
<comment type="caution">
    <text evidence="7">The sequence shown here is derived from an EMBL/GenBank/DDBJ whole genome shotgun (WGS) entry which is preliminary data.</text>
</comment>
<gene>
    <name evidence="7" type="ORF">TorRG33x02_065720</name>
</gene>
<evidence type="ECO:0000313" key="7">
    <source>
        <dbReference type="EMBL" id="PON97662.1"/>
    </source>
</evidence>
<dbReference type="SMART" id="SM00184">
    <property type="entry name" value="RING"/>
    <property type="match status" value="1"/>
</dbReference>
<organism evidence="7 8">
    <name type="scientific">Trema orientale</name>
    <name type="common">Charcoal tree</name>
    <name type="synonym">Celtis orientalis</name>
    <dbReference type="NCBI Taxonomy" id="63057"/>
    <lineage>
        <taxon>Eukaryota</taxon>
        <taxon>Viridiplantae</taxon>
        <taxon>Streptophyta</taxon>
        <taxon>Embryophyta</taxon>
        <taxon>Tracheophyta</taxon>
        <taxon>Spermatophyta</taxon>
        <taxon>Magnoliopsida</taxon>
        <taxon>eudicotyledons</taxon>
        <taxon>Gunneridae</taxon>
        <taxon>Pentapetalae</taxon>
        <taxon>rosids</taxon>
        <taxon>fabids</taxon>
        <taxon>Rosales</taxon>
        <taxon>Cannabaceae</taxon>
        <taxon>Trema</taxon>
    </lineage>
</organism>
<evidence type="ECO:0000259" key="6">
    <source>
        <dbReference type="PROSITE" id="PS50089"/>
    </source>
</evidence>
<accession>A0A2P5FIQ0</accession>
<reference evidence="8" key="1">
    <citation type="submission" date="2016-06" db="EMBL/GenBank/DDBJ databases">
        <title>Parallel loss of symbiosis genes in relatives of nitrogen-fixing non-legume Parasponia.</title>
        <authorList>
            <person name="Van Velzen R."/>
            <person name="Holmer R."/>
            <person name="Bu F."/>
            <person name="Rutten L."/>
            <person name="Van Zeijl A."/>
            <person name="Liu W."/>
            <person name="Santuari L."/>
            <person name="Cao Q."/>
            <person name="Sharma T."/>
            <person name="Shen D."/>
            <person name="Roswanjaya Y."/>
            <person name="Wardhani T."/>
            <person name="Kalhor M.S."/>
            <person name="Jansen J."/>
            <person name="Van den Hoogen J."/>
            <person name="Gungor B."/>
            <person name="Hartog M."/>
            <person name="Hontelez J."/>
            <person name="Verver J."/>
            <person name="Yang W.-C."/>
            <person name="Schijlen E."/>
            <person name="Repin R."/>
            <person name="Schilthuizen M."/>
            <person name="Schranz E."/>
            <person name="Heidstra R."/>
            <person name="Miyata K."/>
            <person name="Fedorova E."/>
            <person name="Kohlen W."/>
            <person name="Bisseling T."/>
            <person name="Smit S."/>
            <person name="Geurts R."/>
        </authorList>
    </citation>
    <scope>NUCLEOTIDE SEQUENCE [LARGE SCALE GENOMIC DNA]</scope>
    <source>
        <strain evidence="8">cv. RG33-2</strain>
    </source>
</reference>
<dbReference type="InParanoid" id="A0A2P5FIQ0"/>
<dbReference type="OrthoDB" id="8062037at2759"/>
<dbReference type="GO" id="GO:0008270">
    <property type="term" value="F:zinc ion binding"/>
    <property type="evidence" value="ECO:0007669"/>
    <property type="project" value="UniProtKB-KW"/>
</dbReference>
<dbReference type="AlphaFoldDB" id="A0A2P5FIQ0"/>
<evidence type="ECO:0000256" key="2">
    <source>
        <dbReference type="ARBA" id="ARBA00022771"/>
    </source>
</evidence>
<dbReference type="PANTHER" id="PTHR45798:SF97">
    <property type="entry name" value="ALCOHOL-SENSITIVE RING FINGER PROTEIN 1"/>
    <property type="match status" value="1"/>
</dbReference>
<dbReference type="InterPro" id="IPR001841">
    <property type="entry name" value="Znf_RING"/>
</dbReference>
<evidence type="ECO:0000256" key="5">
    <source>
        <dbReference type="SAM" id="Phobius"/>
    </source>
</evidence>
<keyword evidence="3" id="KW-0862">Zinc</keyword>
<dbReference type="SUPFAM" id="SSF57850">
    <property type="entry name" value="RING/U-box"/>
    <property type="match status" value="1"/>
</dbReference>